<name>A0A1I0P338_9EURY</name>
<proteinExistence type="predicted"/>
<evidence type="ECO:0000313" key="2">
    <source>
        <dbReference type="EMBL" id="SEW08652.1"/>
    </source>
</evidence>
<reference evidence="3" key="1">
    <citation type="submission" date="2016-10" db="EMBL/GenBank/DDBJ databases">
        <authorList>
            <person name="Varghese N."/>
        </authorList>
    </citation>
    <scope>NUCLEOTIDE SEQUENCE [LARGE SCALE GENOMIC DNA]</scope>
    <source>
        <strain evidence="3">CGMCC 1.12284</strain>
    </source>
</reference>
<keyword evidence="1" id="KW-0472">Membrane</keyword>
<keyword evidence="1" id="KW-1133">Transmembrane helix</keyword>
<dbReference type="EMBL" id="FOIS01000003">
    <property type="protein sequence ID" value="SEW08652.1"/>
    <property type="molecule type" value="Genomic_DNA"/>
</dbReference>
<keyword evidence="1" id="KW-0812">Transmembrane</keyword>
<feature type="transmembrane region" description="Helical" evidence="1">
    <location>
        <begin position="112"/>
        <end position="130"/>
    </location>
</feature>
<organism evidence="2 3">
    <name type="scientific">Natrinema salifodinae</name>
    <dbReference type="NCBI Taxonomy" id="1202768"/>
    <lineage>
        <taxon>Archaea</taxon>
        <taxon>Methanobacteriati</taxon>
        <taxon>Methanobacteriota</taxon>
        <taxon>Stenosarchaea group</taxon>
        <taxon>Halobacteria</taxon>
        <taxon>Halobacteriales</taxon>
        <taxon>Natrialbaceae</taxon>
        <taxon>Natrinema</taxon>
    </lineage>
</organism>
<sequence>MSTATTTGTGMANAGEPRDPQKKLATLFGTILVALGVVDASGVLSNEDRLLGVFRIPPSVNVVHVLTGLLGLFLTRYAGGATLFNKVGGVLYLVVSLGGTIGVLIGRDSINWETNAFHLLLAAVVGWVGFEGGKRRPT</sequence>
<accession>A0A1I0P338</accession>
<evidence type="ECO:0000313" key="3">
    <source>
        <dbReference type="Proteomes" id="UP000183275"/>
    </source>
</evidence>
<feature type="transmembrane region" description="Helical" evidence="1">
    <location>
        <begin position="24"/>
        <end position="44"/>
    </location>
</feature>
<keyword evidence="3" id="KW-1185">Reference proteome</keyword>
<dbReference type="Proteomes" id="UP000183275">
    <property type="component" value="Unassembled WGS sequence"/>
</dbReference>
<evidence type="ECO:0000256" key="1">
    <source>
        <dbReference type="SAM" id="Phobius"/>
    </source>
</evidence>
<gene>
    <name evidence="2" type="ORF">SAMN05216285_2091</name>
</gene>
<feature type="transmembrane region" description="Helical" evidence="1">
    <location>
        <begin position="56"/>
        <end position="75"/>
    </location>
</feature>
<dbReference type="Pfam" id="PF14325">
    <property type="entry name" value="DUF4383"/>
    <property type="match status" value="1"/>
</dbReference>
<protein>
    <recommendedName>
        <fullName evidence="4">DUF4383 domain-containing protein</fullName>
    </recommendedName>
</protein>
<evidence type="ECO:0008006" key="4">
    <source>
        <dbReference type="Google" id="ProtNLM"/>
    </source>
</evidence>
<dbReference type="RefSeq" id="WP_049989605.1">
    <property type="nucleotide sequence ID" value="NZ_FOIS01000003.1"/>
</dbReference>
<feature type="transmembrane region" description="Helical" evidence="1">
    <location>
        <begin position="87"/>
        <end position="106"/>
    </location>
</feature>
<dbReference type="AlphaFoldDB" id="A0A1I0P338"/>